<feature type="compositionally biased region" description="Polar residues" evidence="15">
    <location>
        <begin position="504"/>
        <end position="514"/>
    </location>
</feature>
<feature type="compositionally biased region" description="Low complexity" evidence="15">
    <location>
        <begin position="906"/>
        <end position="923"/>
    </location>
</feature>
<organism evidence="18">
    <name type="scientific">Lygus hesperus</name>
    <name type="common">Western plant bug</name>
    <dbReference type="NCBI Taxonomy" id="30085"/>
    <lineage>
        <taxon>Eukaryota</taxon>
        <taxon>Metazoa</taxon>
        <taxon>Ecdysozoa</taxon>
        <taxon>Arthropoda</taxon>
        <taxon>Hexapoda</taxon>
        <taxon>Insecta</taxon>
        <taxon>Pterygota</taxon>
        <taxon>Neoptera</taxon>
        <taxon>Paraneoptera</taxon>
        <taxon>Hemiptera</taxon>
        <taxon>Heteroptera</taxon>
        <taxon>Panheteroptera</taxon>
        <taxon>Cimicomorpha</taxon>
        <taxon>Miridae</taxon>
        <taxon>Mirini</taxon>
        <taxon>Lygus</taxon>
    </lineage>
</organism>
<dbReference type="InterPro" id="IPR001247">
    <property type="entry name" value="ExoRNase_PH_dom1"/>
</dbReference>
<dbReference type="GO" id="GO:0016075">
    <property type="term" value="P:rRNA catabolic process"/>
    <property type="evidence" value="ECO:0007669"/>
    <property type="project" value="TreeGrafter"/>
</dbReference>
<feature type="compositionally biased region" description="Low complexity" evidence="15">
    <location>
        <begin position="1305"/>
        <end position="1321"/>
    </location>
</feature>
<feature type="compositionally biased region" description="Low complexity" evidence="15">
    <location>
        <begin position="473"/>
        <end position="488"/>
    </location>
</feature>
<keyword evidence="11" id="KW-0238">DNA-binding</keyword>
<reference evidence="18" key="2">
    <citation type="submission" date="2014-07" db="EMBL/GenBank/DDBJ databases">
        <authorList>
            <person name="Hull J."/>
        </authorList>
    </citation>
    <scope>NUCLEOTIDE SEQUENCE</scope>
</reference>
<dbReference type="GO" id="GO:0071028">
    <property type="term" value="P:nuclear mRNA surveillance"/>
    <property type="evidence" value="ECO:0007669"/>
    <property type="project" value="TreeGrafter"/>
</dbReference>
<dbReference type="InterPro" id="IPR000684">
    <property type="entry name" value="RNA_pol_II_repeat_euk"/>
</dbReference>
<feature type="compositionally biased region" description="Polar residues" evidence="15">
    <location>
        <begin position="752"/>
        <end position="762"/>
    </location>
</feature>
<evidence type="ECO:0000256" key="3">
    <source>
        <dbReference type="ARBA" id="ARBA00006678"/>
    </source>
</evidence>
<feature type="compositionally biased region" description="Low complexity" evidence="15">
    <location>
        <begin position="726"/>
        <end position="737"/>
    </location>
</feature>
<evidence type="ECO:0000256" key="8">
    <source>
        <dbReference type="ARBA" id="ARBA00022737"/>
    </source>
</evidence>
<keyword evidence="9" id="KW-0862">Zinc</keyword>
<feature type="compositionally biased region" description="Low complexity" evidence="15">
    <location>
        <begin position="1217"/>
        <end position="1226"/>
    </location>
</feature>
<feature type="compositionally biased region" description="Polar residues" evidence="15">
    <location>
        <begin position="1026"/>
        <end position="1035"/>
    </location>
</feature>
<keyword evidence="6" id="KW-0597">Phosphoprotein</keyword>
<name>A0A0A9X1V2_LYGHE</name>
<evidence type="ECO:0000256" key="4">
    <source>
        <dbReference type="ARBA" id="ARBA00019572"/>
    </source>
</evidence>
<feature type="compositionally biased region" description="Low complexity" evidence="15">
    <location>
        <begin position="1277"/>
        <end position="1297"/>
    </location>
</feature>
<keyword evidence="13" id="KW-0539">Nucleus</keyword>
<feature type="region of interest" description="Disordered" evidence="15">
    <location>
        <begin position="323"/>
        <end position="365"/>
    </location>
</feature>
<evidence type="ECO:0000256" key="10">
    <source>
        <dbReference type="ARBA" id="ARBA00022884"/>
    </source>
</evidence>
<dbReference type="Pfam" id="PF03725">
    <property type="entry name" value="RNase_PH_C"/>
    <property type="match status" value="1"/>
</dbReference>
<dbReference type="SUPFAM" id="SSF55666">
    <property type="entry name" value="Ribonuclease PH domain 2-like"/>
    <property type="match status" value="1"/>
</dbReference>
<feature type="compositionally biased region" description="Basic residues" evidence="15">
    <location>
        <begin position="1014"/>
        <end position="1025"/>
    </location>
</feature>
<feature type="compositionally biased region" description="Polar residues" evidence="15">
    <location>
        <begin position="560"/>
        <end position="592"/>
    </location>
</feature>
<feature type="compositionally biased region" description="Low complexity" evidence="15">
    <location>
        <begin position="527"/>
        <end position="545"/>
    </location>
</feature>
<dbReference type="GO" id="GO:0000467">
    <property type="term" value="P:exonucleolytic trimming to generate mature 3'-end of 5.8S rRNA from tricistronic rRNA transcript (SSU-rRNA, 5.8S rRNA, LSU-rRNA)"/>
    <property type="evidence" value="ECO:0007669"/>
    <property type="project" value="TreeGrafter"/>
</dbReference>
<evidence type="ECO:0000256" key="6">
    <source>
        <dbReference type="ARBA" id="ARBA00022553"/>
    </source>
</evidence>
<evidence type="ECO:0000313" key="18">
    <source>
        <dbReference type="EMBL" id="JAG13606.1"/>
    </source>
</evidence>
<evidence type="ECO:0000259" key="17">
    <source>
        <dbReference type="Pfam" id="PF03725"/>
    </source>
</evidence>
<dbReference type="GO" id="GO:0000176">
    <property type="term" value="C:nuclear exosome (RNase complex)"/>
    <property type="evidence" value="ECO:0007669"/>
    <property type="project" value="TreeGrafter"/>
</dbReference>
<comment type="similarity">
    <text evidence="3">Belongs to the RNase PH family.</text>
</comment>
<keyword evidence="5" id="KW-0963">Cytoplasm</keyword>
<feature type="compositionally biased region" description="Polar residues" evidence="15">
    <location>
        <begin position="653"/>
        <end position="663"/>
    </location>
</feature>
<evidence type="ECO:0000259" key="16">
    <source>
        <dbReference type="Pfam" id="PF01138"/>
    </source>
</evidence>
<feature type="compositionally biased region" description="Polar residues" evidence="15">
    <location>
        <begin position="703"/>
        <end position="722"/>
    </location>
</feature>
<reference evidence="18" key="1">
    <citation type="journal article" date="2014" name="PLoS ONE">
        <title>Transcriptome-Based Identification of ABC Transporters in the Western Tarnished Plant Bug Lygus hesperus.</title>
        <authorList>
            <person name="Hull J.J."/>
            <person name="Chaney K."/>
            <person name="Geib S.M."/>
            <person name="Fabrick J.A."/>
            <person name="Brent C.S."/>
            <person name="Walsh D."/>
            <person name="Lavine L.C."/>
        </authorList>
    </citation>
    <scope>NUCLEOTIDE SEQUENCE</scope>
</reference>
<dbReference type="PROSITE" id="PS00115">
    <property type="entry name" value="RNA_POL_II_REPEAT"/>
    <property type="match status" value="3"/>
</dbReference>
<protein>
    <recommendedName>
        <fullName evidence="4">Exosome complex component RRP45</fullName>
    </recommendedName>
    <alternativeName>
        <fullName evidence="14">Exosome component 9</fullName>
    </alternativeName>
</protein>
<feature type="region of interest" description="Disordered" evidence="15">
    <location>
        <begin position="653"/>
        <end position="872"/>
    </location>
</feature>
<feature type="region of interest" description="Disordered" evidence="15">
    <location>
        <begin position="889"/>
        <end position="1322"/>
    </location>
</feature>
<feature type="region of interest" description="Disordered" evidence="15">
    <location>
        <begin position="473"/>
        <end position="619"/>
    </location>
</feature>
<dbReference type="InterPro" id="IPR027408">
    <property type="entry name" value="PNPase/RNase_PH_dom_sf"/>
</dbReference>
<dbReference type="GO" id="GO:0071038">
    <property type="term" value="P:TRAMP-dependent tRNA surveillance pathway"/>
    <property type="evidence" value="ECO:0007669"/>
    <property type="project" value="TreeGrafter"/>
</dbReference>
<keyword evidence="12" id="KW-0804">Transcription</keyword>
<evidence type="ECO:0000256" key="1">
    <source>
        <dbReference type="ARBA" id="ARBA00004123"/>
    </source>
</evidence>
<feature type="compositionally biased region" description="Low complexity" evidence="15">
    <location>
        <begin position="807"/>
        <end position="837"/>
    </location>
</feature>
<dbReference type="GO" id="GO:0046872">
    <property type="term" value="F:metal ion binding"/>
    <property type="evidence" value="ECO:0007669"/>
    <property type="project" value="UniProtKB-KW"/>
</dbReference>
<dbReference type="GO" id="GO:0034475">
    <property type="term" value="P:U4 snRNA 3'-end processing"/>
    <property type="evidence" value="ECO:0007669"/>
    <property type="project" value="TreeGrafter"/>
</dbReference>
<evidence type="ECO:0000256" key="2">
    <source>
        <dbReference type="ARBA" id="ARBA00004496"/>
    </source>
</evidence>
<feature type="domain" description="Exoribonuclease phosphorolytic" evidence="17">
    <location>
        <begin position="189"/>
        <end position="240"/>
    </location>
</feature>
<feature type="compositionally biased region" description="Basic and acidic residues" evidence="15">
    <location>
        <begin position="740"/>
        <end position="750"/>
    </location>
</feature>
<feature type="compositionally biased region" description="Low complexity" evidence="15">
    <location>
        <begin position="844"/>
        <end position="872"/>
    </location>
</feature>
<dbReference type="InterPro" id="IPR050590">
    <property type="entry name" value="Exosome_comp_Rrp42_subfam"/>
</dbReference>
<feature type="compositionally biased region" description="Low complexity" evidence="15">
    <location>
        <begin position="945"/>
        <end position="961"/>
    </location>
</feature>
<feature type="domain" description="Exoribonuclease phosphorolytic" evidence="16">
    <location>
        <begin position="31"/>
        <end position="163"/>
    </location>
</feature>
<evidence type="ECO:0000256" key="11">
    <source>
        <dbReference type="ARBA" id="ARBA00023125"/>
    </source>
</evidence>
<keyword evidence="7" id="KW-0479">Metal-binding</keyword>
<dbReference type="PANTHER" id="PTHR11097:SF14">
    <property type="entry name" value="EXOSOME COMPLEX COMPONENT RRP45"/>
    <property type="match status" value="1"/>
</dbReference>
<dbReference type="GO" id="GO:0003677">
    <property type="term" value="F:DNA binding"/>
    <property type="evidence" value="ECO:0007669"/>
    <property type="project" value="UniProtKB-KW"/>
</dbReference>
<dbReference type="EMBL" id="GBHO01029998">
    <property type="protein sequence ID" value="JAG13606.1"/>
    <property type="molecule type" value="Transcribed_RNA"/>
</dbReference>
<feature type="compositionally biased region" description="Low complexity" evidence="15">
    <location>
        <begin position="1157"/>
        <end position="1188"/>
    </location>
</feature>
<dbReference type="GO" id="GO:0006366">
    <property type="term" value="P:transcription by RNA polymerase II"/>
    <property type="evidence" value="ECO:0007669"/>
    <property type="project" value="InterPro"/>
</dbReference>
<dbReference type="GO" id="GO:0000177">
    <property type="term" value="C:cytoplasmic exosome (RNase complex)"/>
    <property type="evidence" value="ECO:0007669"/>
    <property type="project" value="TreeGrafter"/>
</dbReference>
<dbReference type="Gene3D" id="3.30.230.70">
    <property type="entry name" value="GHMP Kinase, N-terminal domain"/>
    <property type="match status" value="1"/>
</dbReference>
<evidence type="ECO:0000256" key="15">
    <source>
        <dbReference type="SAM" id="MobiDB-lite"/>
    </source>
</evidence>
<dbReference type="GO" id="GO:0071035">
    <property type="term" value="P:nuclear polyadenylation-dependent rRNA catabolic process"/>
    <property type="evidence" value="ECO:0007669"/>
    <property type="project" value="TreeGrafter"/>
</dbReference>
<feature type="compositionally biased region" description="Pro residues" evidence="15">
    <location>
        <begin position="1106"/>
        <end position="1120"/>
    </location>
</feature>
<evidence type="ECO:0000256" key="12">
    <source>
        <dbReference type="ARBA" id="ARBA00023163"/>
    </source>
</evidence>
<gene>
    <name evidence="18" type="primary">EXOSC9_0</name>
    <name evidence="18" type="ORF">CM83_66272</name>
</gene>
<feature type="compositionally biased region" description="Basic residues" evidence="15">
    <location>
        <begin position="595"/>
        <end position="610"/>
    </location>
</feature>
<sequence length="1332" mass="144136">MRETVFANCENDFVVAAIKKKKRLDGRLFEELRNIELHFGSDYGCAYVTLGETKVLAQVSCELSEPRNARKNEGNLFVNVEINDMVCGVFETGHQGHLGVHTNRLIEKCIKDSRCVDLEALCIISEEQAWEIRVDVSVLNYDGNLFTCCSLAALAALAHFKTPHVTIENSEVRIESIKEHEPEPLSLHHYPILVAFAIFGEGDDILVDPTELEEKVCESELIIGMNSFRELCGMHFSGRTTGNRLLIVKAAQRAALIAVDLVKLLKSKLEKDNEERKKNRGKTDGLVSAIHLDRILSASQDRNSLRVTMREIEETARSLFVGHRTAVTGMDSDNEQNQQSDGKESEDDETEVAYSKDKRLGTQLPPMEKIPFGEKWIPSGNKNAWTLPNATLSDDSSDDEVDFVKTITDEDRIIDKIEADCNRVPVGLVELCNHPPVTSRKCEAPGVTNEICEVDKSGLPCVFDSSSYSMTSPSYSSGSSLHSTSSSSRLNVRRKPNYNPPNWDWSQPSISSGRVKSPERTRKKVPRPIYSPSSPSSDSSTSNHPEQSSSISVPGEQRQNKLYASSQCKDTSQLNRNKSYLETLTNSRNSLKPSRPNRQREKFRKSRLSSKTKVAQAPPLADDCCVANERNVGRFTVSRSMTDQLPACHETLDQTSQCPSDNHNLALLPVPSPTYSPSSPSKPPASSGSADSEHRGSPVYIPSSPSQTASPVYSSPKHSPASSGRHLSYSPSPSLKPHPSHSDSNVKEDTSPVYSGSLSKQTPPSSPKLLQSPLYSPSSPSPSNSPTSCPYSSPKYSPYLKKRLSFSHKSSSKSETSCTESSNRVILSPTYSPSSPSKQPPSCPESSSMKLAHSPVYSPSSPSLPHSPTSSPLNSHFCKPFLFSPSNKPCLAQPDSPTKAPPSPSYSPSSPSYIPSDSMSSVSKAPPSPDFTPSSPSKPPPSPCLSPSLQSSPSTSHRSPPQTHDDLNDEINTYLKRKSSSPQLLDYSSTADSSSLYSPVSSQSPVYSSDSSSKRNKMLKKRVKLQRSSPTSPGSVVSELMEVRASKSSNLNKLKLYSPSNSPVLPCSLRAVQSGDESPELSMPSPKYSPSSKNVSLEVAEAVVPPYSPSSPSHPPPSPSIDPSSPSSVGSDRFSLSKVKSTCTPEPTTPQRPLSDGSPHYSLDSLSSYSSSSFSSGLPSPSSGSPRYTPSPTENEKLFNRYLTPSPPLSPAVTFMSPRVSSSSSSPSPPVLDNPPQSQENNNIPVASVSMFSPSVSPQLPQFSPSSPSHQPPSPAYSPSSPSYSSGSCSPLESSSSGHFDNTFSSSPSSSHSSTSTQSPTVVLKVFIPKSI</sequence>
<evidence type="ECO:0000256" key="14">
    <source>
        <dbReference type="ARBA" id="ARBA00032660"/>
    </source>
</evidence>
<evidence type="ECO:0000256" key="9">
    <source>
        <dbReference type="ARBA" id="ARBA00022833"/>
    </source>
</evidence>
<keyword evidence="8" id="KW-0677">Repeat</keyword>
<feature type="compositionally biased region" description="Low complexity" evidence="15">
    <location>
        <begin position="767"/>
        <end position="799"/>
    </location>
</feature>
<dbReference type="InterPro" id="IPR015847">
    <property type="entry name" value="ExoRNase_PH_dom2"/>
</dbReference>
<feature type="compositionally biased region" description="Low complexity" evidence="15">
    <location>
        <begin position="1253"/>
        <end position="1269"/>
    </location>
</feature>
<keyword evidence="10" id="KW-0694">RNA-binding</keyword>
<evidence type="ECO:0000256" key="5">
    <source>
        <dbReference type="ARBA" id="ARBA00022490"/>
    </source>
</evidence>
<feature type="compositionally biased region" description="Low complexity" evidence="15">
    <location>
        <begin position="984"/>
        <end position="1011"/>
    </location>
</feature>
<dbReference type="PANTHER" id="PTHR11097">
    <property type="entry name" value="EXOSOME COMPLEX EXONUCLEASE RIBOSOMAL RNA PROCESSING PROTEIN"/>
    <property type="match status" value="1"/>
</dbReference>
<dbReference type="InterPro" id="IPR033100">
    <property type="entry name" value="Rrp45"/>
</dbReference>
<dbReference type="GO" id="GO:0035925">
    <property type="term" value="F:mRNA 3'-UTR AU-rich region binding"/>
    <property type="evidence" value="ECO:0007669"/>
    <property type="project" value="TreeGrafter"/>
</dbReference>
<dbReference type="InterPro" id="IPR020568">
    <property type="entry name" value="Ribosomal_Su5_D2-typ_SF"/>
</dbReference>
<comment type="subcellular location">
    <subcellularLocation>
        <location evidence="2">Cytoplasm</location>
    </subcellularLocation>
    <subcellularLocation>
        <location evidence="1">Nucleus</location>
    </subcellularLocation>
</comment>
<accession>A0A0A9X1V2</accession>
<dbReference type="Pfam" id="PF01138">
    <property type="entry name" value="RNase_PH"/>
    <property type="match status" value="1"/>
</dbReference>
<dbReference type="GO" id="GO:0034473">
    <property type="term" value="P:U1 snRNA 3'-end processing"/>
    <property type="evidence" value="ECO:0007669"/>
    <property type="project" value="TreeGrafter"/>
</dbReference>
<feature type="compositionally biased region" description="Pro residues" evidence="15">
    <location>
        <begin position="926"/>
        <end position="944"/>
    </location>
</feature>
<proteinExistence type="inferred from homology"/>
<feature type="compositionally biased region" description="Polar residues" evidence="15">
    <location>
        <begin position="1138"/>
        <end position="1152"/>
    </location>
</feature>
<evidence type="ECO:0000256" key="13">
    <source>
        <dbReference type="ARBA" id="ARBA00023242"/>
    </source>
</evidence>
<dbReference type="InterPro" id="IPR036345">
    <property type="entry name" value="ExoRNase_PH_dom2_sf"/>
</dbReference>
<evidence type="ECO:0000256" key="7">
    <source>
        <dbReference type="ARBA" id="ARBA00022723"/>
    </source>
</evidence>
<dbReference type="GO" id="GO:0034476">
    <property type="term" value="P:U5 snRNA 3'-end processing"/>
    <property type="evidence" value="ECO:0007669"/>
    <property type="project" value="TreeGrafter"/>
</dbReference>
<feature type="compositionally biased region" description="Low complexity" evidence="15">
    <location>
        <begin position="673"/>
        <end position="689"/>
    </location>
</feature>
<feature type="compositionally biased region" description="Low complexity" evidence="15">
    <location>
        <begin position="1082"/>
        <end position="1096"/>
    </location>
</feature>
<dbReference type="SUPFAM" id="SSF54211">
    <property type="entry name" value="Ribosomal protein S5 domain 2-like"/>
    <property type="match status" value="1"/>
</dbReference>
<feature type="compositionally biased region" description="Polar residues" evidence="15">
    <location>
        <begin position="1046"/>
        <end position="1063"/>
    </location>
</feature>
<dbReference type="CDD" id="cd11368">
    <property type="entry name" value="RNase_PH_RRP45"/>
    <property type="match status" value="1"/>
</dbReference>